<gene>
    <name evidence="4" type="ORF">INT08_08205</name>
</gene>
<dbReference type="PROSITE" id="PS00903">
    <property type="entry name" value="CYT_DCMP_DEAMINASES_1"/>
    <property type="match status" value="1"/>
</dbReference>
<accession>A0ABR9XTK3</accession>
<comment type="caution">
    <text evidence="4">The sequence shown here is derived from an EMBL/GenBank/DDBJ whole genome shotgun (WGS) entry which is preliminary data.</text>
</comment>
<organism evidence="4 5">
    <name type="scientific">Prosthecochloris ethylica</name>
    <dbReference type="NCBI Taxonomy" id="2743976"/>
    <lineage>
        <taxon>Bacteria</taxon>
        <taxon>Pseudomonadati</taxon>
        <taxon>Chlorobiota</taxon>
        <taxon>Chlorobiia</taxon>
        <taxon>Chlorobiales</taxon>
        <taxon>Chlorobiaceae</taxon>
        <taxon>Prosthecochloris</taxon>
    </lineage>
</organism>
<dbReference type="Pfam" id="PF00383">
    <property type="entry name" value="dCMP_cyt_deam_1"/>
    <property type="match status" value="1"/>
</dbReference>
<dbReference type="Gene3D" id="3.40.140.10">
    <property type="entry name" value="Cytidine Deaminase, domain 2"/>
    <property type="match status" value="1"/>
</dbReference>
<dbReference type="InterPro" id="IPR016192">
    <property type="entry name" value="APOBEC/CMP_deaminase_Zn-bd"/>
</dbReference>
<evidence type="ECO:0000259" key="3">
    <source>
        <dbReference type="PROSITE" id="PS51747"/>
    </source>
</evidence>
<reference evidence="4 5" key="1">
    <citation type="journal article" date="2020" name="Microorganisms">
        <title>Simultaneous Genome Sequencing of Prosthecochloris ethylica and Desulfuromonas acetoxidans within a Syntrophic Mixture Reveals Unique Pili and Protein Interactions.</title>
        <authorList>
            <person name="Kyndt J.A."/>
            <person name="Van Beeumen J.J."/>
            <person name="Meyer T.E."/>
        </authorList>
    </citation>
    <scope>NUCLEOTIDE SEQUENCE [LARGE SCALE GENOMIC DNA]</scope>
    <source>
        <strain evidence="4 5">N3</strain>
    </source>
</reference>
<dbReference type="InterPro" id="IPR016193">
    <property type="entry name" value="Cytidine_deaminase-like"/>
</dbReference>
<sequence length="197" mass="21522">MFDQPHQIHVSLPEWLNSYAQCYTPALSLEERMRFVIGAAKRNVEEESGGPFAAAVFEIDTGNLVSIGVNLVTSCKSSILHAEIVAIALAQIKSGTYDLADPSLPEHELVTSSEPCSMCFGAILWAGLRHVATGAPAEDARSIGFDEGPKPEKWTEELESRNILVTTLVERNKAKEILQLYSAKEGLIYNPGAHNKQ</sequence>
<dbReference type="PROSITE" id="PS51747">
    <property type="entry name" value="CYT_DCMP_DEAMINASES_2"/>
    <property type="match status" value="1"/>
</dbReference>
<dbReference type="InterPro" id="IPR002125">
    <property type="entry name" value="CMP_dCMP_dom"/>
</dbReference>
<dbReference type="RefSeq" id="WP_114608992.1">
    <property type="nucleotide sequence ID" value="NZ_JABVZQ010000001.1"/>
</dbReference>
<keyword evidence="5" id="KW-1185">Reference proteome</keyword>
<feature type="domain" description="CMP/dCMP-type deaminase" evidence="3">
    <location>
        <begin position="27"/>
        <end position="145"/>
    </location>
</feature>
<dbReference type="PANTHER" id="PTHR11079:SF161">
    <property type="entry name" value="CMP_DCMP-TYPE DEAMINASE DOMAIN-CONTAINING PROTEIN"/>
    <property type="match status" value="1"/>
</dbReference>
<protein>
    <submittedName>
        <fullName evidence="4">Nucleoside deaminase</fullName>
    </submittedName>
</protein>
<dbReference type="PANTHER" id="PTHR11079">
    <property type="entry name" value="CYTOSINE DEAMINASE FAMILY MEMBER"/>
    <property type="match status" value="1"/>
</dbReference>
<evidence type="ECO:0000256" key="2">
    <source>
        <dbReference type="ARBA" id="ARBA00022833"/>
    </source>
</evidence>
<dbReference type="EMBL" id="JADGII010000012">
    <property type="protein sequence ID" value="MBF0637150.1"/>
    <property type="molecule type" value="Genomic_DNA"/>
</dbReference>
<dbReference type="Proteomes" id="UP000619838">
    <property type="component" value="Unassembled WGS sequence"/>
</dbReference>
<evidence type="ECO:0000256" key="1">
    <source>
        <dbReference type="ARBA" id="ARBA00022723"/>
    </source>
</evidence>
<name>A0ABR9XTK3_9CHLB</name>
<dbReference type="SUPFAM" id="SSF53927">
    <property type="entry name" value="Cytidine deaminase-like"/>
    <property type="match status" value="1"/>
</dbReference>
<dbReference type="CDD" id="cd01285">
    <property type="entry name" value="nucleoside_deaminase"/>
    <property type="match status" value="1"/>
</dbReference>
<proteinExistence type="predicted"/>
<evidence type="ECO:0000313" key="4">
    <source>
        <dbReference type="EMBL" id="MBF0637150.1"/>
    </source>
</evidence>
<keyword evidence="1" id="KW-0479">Metal-binding</keyword>
<keyword evidence="2" id="KW-0862">Zinc</keyword>
<evidence type="ECO:0000313" key="5">
    <source>
        <dbReference type="Proteomes" id="UP000619838"/>
    </source>
</evidence>